<dbReference type="PANTHER" id="PTHR13318:SF95">
    <property type="entry name" value="F-BOX PROTEIN YLR352W"/>
    <property type="match status" value="1"/>
</dbReference>
<accession>A0A9P6N0L5</accession>
<dbReference type="InterPro" id="IPR032675">
    <property type="entry name" value="LRR_dom_sf"/>
</dbReference>
<comment type="caution">
    <text evidence="2">The sequence shown here is derived from an EMBL/GenBank/DDBJ whole genome shotgun (WGS) entry which is preliminary data.</text>
</comment>
<protein>
    <recommendedName>
        <fullName evidence="4">RNI-like protein</fullName>
    </recommendedName>
</protein>
<dbReference type="AlphaFoldDB" id="A0A9P6N0L5"/>
<dbReference type="PANTHER" id="PTHR13318">
    <property type="entry name" value="PARTNER OF PAIRED, ISOFORM B-RELATED"/>
    <property type="match status" value="1"/>
</dbReference>
<dbReference type="EMBL" id="JAAAID010000196">
    <property type="protein sequence ID" value="KAG0020792.1"/>
    <property type="molecule type" value="Genomic_DNA"/>
</dbReference>
<feature type="compositionally biased region" description="Acidic residues" evidence="1">
    <location>
        <begin position="534"/>
        <end position="543"/>
    </location>
</feature>
<evidence type="ECO:0000256" key="1">
    <source>
        <dbReference type="SAM" id="MobiDB-lite"/>
    </source>
</evidence>
<keyword evidence="3" id="KW-1185">Reference proteome</keyword>
<organism evidence="2 3">
    <name type="scientific">Entomortierella chlamydospora</name>
    <dbReference type="NCBI Taxonomy" id="101097"/>
    <lineage>
        <taxon>Eukaryota</taxon>
        <taxon>Fungi</taxon>
        <taxon>Fungi incertae sedis</taxon>
        <taxon>Mucoromycota</taxon>
        <taxon>Mortierellomycotina</taxon>
        <taxon>Mortierellomycetes</taxon>
        <taxon>Mortierellales</taxon>
        <taxon>Mortierellaceae</taxon>
        <taxon>Entomortierella</taxon>
    </lineage>
</organism>
<dbReference type="SUPFAM" id="SSF52047">
    <property type="entry name" value="RNI-like"/>
    <property type="match status" value="1"/>
</dbReference>
<reference evidence="2" key="1">
    <citation type="journal article" date="2020" name="Fungal Divers.">
        <title>Resolving the Mortierellaceae phylogeny through synthesis of multi-gene phylogenetics and phylogenomics.</title>
        <authorList>
            <person name="Vandepol N."/>
            <person name="Liber J."/>
            <person name="Desiro A."/>
            <person name="Na H."/>
            <person name="Kennedy M."/>
            <person name="Barry K."/>
            <person name="Grigoriev I.V."/>
            <person name="Miller A.N."/>
            <person name="O'Donnell K."/>
            <person name="Stajich J.E."/>
            <person name="Bonito G."/>
        </authorList>
    </citation>
    <scope>NUCLEOTIDE SEQUENCE</scope>
    <source>
        <strain evidence="2">NRRL 2769</strain>
    </source>
</reference>
<proteinExistence type="predicted"/>
<feature type="region of interest" description="Disordered" evidence="1">
    <location>
        <begin position="507"/>
        <end position="595"/>
    </location>
</feature>
<sequence length="595" mass="66824">MADRDSKPFSVSGVALLSLEGLSLEDKRPEAIDMRSEFLLKRTLESSLLHDATCTYDYISYINKVSCPWFVSLIQDWSEFCEDWRGRQSNVVVSEEDLELLIETEPSTARQEHCFNRLVRKLSKRCITVDEFQSSSMIQPETLIYSIRHFKNLTWMDLSDSQDLDDNVFRALSSTVHSLSYVRLPGLKMKNVSTKAVADMILAQTKDSLTQFKVNHGTNIFEDDSVLKALGEQHGRSMQRLTLSICDLEHSGLEEHGPLFAELVSLNLEYASGVTDDVILPILDACRRLMKLDLTETDCTHAVIHGLSTASDTVTPQPGRFAEMKRLILNNIDAPFTTNLFLPLADACPNLEELHMNSILADSFQDFDQFISKTKRLRDLDIGNVFPEFSDANLTRLVDALPSLRWLSIANTQITNESLIYLAENANDLCDLCILGCDQVTKAGLIEFLDKIANKAEFRRLDITYCRLDEGAVSEIRDRAKANAMEHGSMEPIEVEGDDQFVDSLEEAEREDGEDQDEDGDESEEENGGFNIGGDEEFTEDATDSTSHGLPLEDGHDSDTLEDLDSEEEFMSDYSDTLSDLEENEDGGDLMDSDA</sequence>
<feature type="compositionally biased region" description="Acidic residues" evidence="1">
    <location>
        <begin position="560"/>
        <end position="571"/>
    </location>
</feature>
<evidence type="ECO:0000313" key="2">
    <source>
        <dbReference type="EMBL" id="KAG0020792.1"/>
    </source>
</evidence>
<gene>
    <name evidence="2" type="ORF">BGZ80_003588</name>
</gene>
<evidence type="ECO:0000313" key="3">
    <source>
        <dbReference type="Proteomes" id="UP000703661"/>
    </source>
</evidence>
<dbReference type="GO" id="GO:0031146">
    <property type="term" value="P:SCF-dependent proteasomal ubiquitin-dependent protein catabolic process"/>
    <property type="evidence" value="ECO:0007669"/>
    <property type="project" value="TreeGrafter"/>
</dbReference>
<feature type="compositionally biased region" description="Acidic residues" evidence="1">
    <location>
        <begin position="579"/>
        <end position="595"/>
    </location>
</feature>
<evidence type="ECO:0008006" key="4">
    <source>
        <dbReference type="Google" id="ProtNLM"/>
    </source>
</evidence>
<dbReference type="Proteomes" id="UP000703661">
    <property type="component" value="Unassembled WGS sequence"/>
</dbReference>
<name>A0A9P6N0L5_9FUNG</name>
<dbReference type="Gene3D" id="3.80.10.10">
    <property type="entry name" value="Ribonuclease Inhibitor"/>
    <property type="match status" value="2"/>
</dbReference>
<dbReference type="GO" id="GO:0019005">
    <property type="term" value="C:SCF ubiquitin ligase complex"/>
    <property type="evidence" value="ECO:0007669"/>
    <property type="project" value="TreeGrafter"/>
</dbReference>
<feature type="compositionally biased region" description="Acidic residues" evidence="1">
    <location>
        <begin position="507"/>
        <end position="527"/>
    </location>
</feature>